<dbReference type="OrthoDB" id="5329403at2759"/>
<sequence>MAPPDPRINRISYARMVQPALPALPHLGKAAQPKKNASAQNETEKVGTTSAPPTAAQEVTRDMVELEVIASPETAPTTASLDTPDDNEGIVVSTGSPPSSDDQFTATDEVASNQAVNQASNDVKELAEPDTKETTDDKPELASSDLAAQEGSKTEVTAEIESASHGTVEFDKGEVQYPVLSSPTPSATANDGYQQYSSASKGPVAQIPVYENTTTAAPFTPTDGGTQSSEQARSQSRATQGSAPAENSEPTVTNGYHHRAMTVTSSRRPSNPAPASAPRMLTALVPLHEHLLLLSHTKEGVDYAIQVNPPGVQPFVAYSHSTMMLRSPRLRKLMQSVQSLPNNSYVGNLINLYPASYMVSHAFEAALRFLYSDTVLSNDFFLQAHPGPDFQASRRHNLDYILSYWVAGIELGTEQVCICAERLLSNFLDWDVIEITYKHALDLAKSPVVTSGKNMTGAEYLIASNSIIRMILRFLAGRMNIANFKLNVDSVSTHFAPRLPQLDDGRPRHNPALASMVFGSMPSSAGLSTASPSPQSEIIPHVTTFRDTVASNIFLNLDFEHLCFFKSAVRTESSVDDKVFNPILAAIVNEREVRRLRVFNARSFSTKDRIADQAAWEPVGWKEYVDDGWIHRERVEYLHRRPSK</sequence>
<dbReference type="Proteomes" id="UP000053599">
    <property type="component" value="Unassembled WGS sequence"/>
</dbReference>
<feature type="region of interest" description="Disordered" evidence="1">
    <location>
        <begin position="24"/>
        <end position="253"/>
    </location>
</feature>
<organism evidence="2 3">
    <name type="scientific">Exophiala sideris</name>
    <dbReference type="NCBI Taxonomy" id="1016849"/>
    <lineage>
        <taxon>Eukaryota</taxon>
        <taxon>Fungi</taxon>
        <taxon>Dikarya</taxon>
        <taxon>Ascomycota</taxon>
        <taxon>Pezizomycotina</taxon>
        <taxon>Eurotiomycetes</taxon>
        <taxon>Chaetothyriomycetidae</taxon>
        <taxon>Chaetothyriales</taxon>
        <taxon>Herpotrichiellaceae</taxon>
        <taxon>Exophiala</taxon>
    </lineage>
</organism>
<evidence type="ECO:0000313" key="2">
    <source>
        <dbReference type="EMBL" id="KIV84446.1"/>
    </source>
</evidence>
<evidence type="ECO:0000256" key="1">
    <source>
        <dbReference type="SAM" id="MobiDB-lite"/>
    </source>
</evidence>
<feature type="compositionally biased region" description="Polar residues" evidence="1">
    <location>
        <begin position="35"/>
        <end position="52"/>
    </location>
</feature>
<feature type="compositionally biased region" description="Polar residues" evidence="1">
    <location>
        <begin position="93"/>
        <end position="121"/>
    </location>
</feature>
<accession>A0A0D1X9F7</accession>
<reference evidence="2 3" key="1">
    <citation type="submission" date="2015-01" db="EMBL/GenBank/DDBJ databases">
        <title>The Genome Sequence of Exophiala sideris CBS121828.</title>
        <authorList>
            <consortium name="The Broad Institute Genomics Platform"/>
            <person name="Cuomo C."/>
            <person name="de Hoog S."/>
            <person name="Gorbushina A."/>
            <person name="Stielow B."/>
            <person name="Teixiera M."/>
            <person name="Abouelleil A."/>
            <person name="Chapman S.B."/>
            <person name="Priest M."/>
            <person name="Young S.K."/>
            <person name="Wortman J."/>
            <person name="Nusbaum C."/>
            <person name="Birren B."/>
        </authorList>
    </citation>
    <scope>NUCLEOTIDE SEQUENCE [LARGE SCALE GENOMIC DNA]</scope>
    <source>
        <strain evidence="2 3">CBS 121828</strain>
    </source>
</reference>
<gene>
    <name evidence="2" type="ORF">PV11_00223</name>
</gene>
<feature type="compositionally biased region" description="Basic and acidic residues" evidence="1">
    <location>
        <begin position="122"/>
        <end position="140"/>
    </location>
</feature>
<dbReference type="HOGENOM" id="CLU_030107_0_0_1"/>
<protein>
    <submittedName>
        <fullName evidence="2">Uncharacterized protein</fullName>
    </submittedName>
</protein>
<dbReference type="EMBL" id="KN846951">
    <property type="protein sequence ID" value="KIV84446.1"/>
    <property type="molecule type" value="Genomic_DNA"/>
</dbReference>
<evidence type="ECO:0000313" key="3">
    <source>
        <dbReference type="Proteomes" id="UP000053599"/>
    </source>
</evidence>
<name>A0A0D1X9F7_9EURO</name>
<feature type="compositionally biased region" description="Polar residues" evidence="1">
    <location>
        <begin position="179"/>
        <end position="200"/>
    </location>
</feature>
<proteinExistence type="predicted"/>
<dbReference type="AlphaFoldDB" id="A0A0D1X9F7"/>
<feature type="compositionally biased region" description="Low complexity" evidence="1">
    <location>
        <begin position="226"/>
        <end position="240"/>
    </location>
</feature>